<protein>
    <submittedName>
        <fullName evidence="1">Uncharacterized protein</fullName>
    </submittedName>
</protein>
<comment type="caution">
    <text evidence="1">The sequence shown here is derived from an EMBL/GenBank/DDBJ whole genome shotgun (WGS) entry which is preliminary data.</text>
</comment>
<reference evidence="1" key="1">
    <citation type="submission" date="2019-08" db="EMBL/GenBank/DDBJ databases">
        <authorList>
            <person name="Kucharzyk K."/>
            <person name="Murdoch R.W."/>
            <person name="Higgins S."/>
            <person name="Loffler F."/>
        </authorList>
    </citation>
    <scope>NUCLEOTIDE SEQUENCE</scope>
</reference>
<evidence type="ECO:0000313" key="1">
    <source>
        <dbReference type="EMBL" id="MPN32407.1"/>
    </source>
</evidence>
<proteinExistence type="predicted"/>
<organism evidence="1">
    <name type="scientific">bioreactor metagenome</name>
    <dbReference type="NCBI Taxonomy" id="1076179"/>
    <lineage>
        <taxon>unclassified sequences</taxon>
        <taxon>metagenomes</taxon>
        <taxon>ecological metagenomes</taxon>
    </lineage>
</organism>
<sequence length="89" mass="10061">MTVTIGVKEKYAIYVEFGTGDYAENGQGRKGGWVYKDPQTGETIFTHGSHPKPFMRPGYRSQKQNIKLLLEKCLKEIGHEGAKITIKMK</sequence>
<dbReference type="AlphaFoldDB" id="A0A645H036"/>
<gene>
    <name evidence="1" type="ORF">SDC9_179885</name>
</gene>
<name>A0A645H036_9ZZZZ</name>
<accession>A0A645H036</accession>
<dbReference type="EMBL" id="VSSQ01084399">
    <property type="protein sequence ID" value="MPN32407.1"/>
    <property type="molecule type" value="Genomic_DNA"/>
</dbReference>